<feature type="region of interest" description="Disordered" evidence="8">
    <location>
        <begin position="275"/>
        <end position="305"/>
    </location>
</feature>
<organism evidence="11 12">
    <name type="scientific">Eublepharis macularius</name>
    <name type="common">Leopard gecko</name>
    <name type="synonym">Cyrtodactylus macularius</name>
    <dbReference type="NCBI Taxonomy" id="481883"/>
    <lineage>
        <taxon>Eukaryota</taxon>
        <taxon>Metazoa</taxon>
        <taxon>Chordata</taxon>
        <taxon>Craniata</taxon>
        <taxon>Vertebrata</taxon>
        <taxon>Euteleostomi</taxon>
        <taxon>Lepidosauria</taxon>
        <taxon>Squamata</taxon>
        <taxon>Bifurcata</taxon>
        <taxon>Gekkota</taxon>
        <taxon>Eublepharidae</taxon>
        <taxon>Eublepharinae</taxon>
        <taxon>Eublepharis</taxon>
    </lineage>
</organism>
<dbReference type="Pfam" id="PF00096">
    <property type="entry name" value="zf-C2H2"/>
    <property type="match status" value="2"/>
</dbReference>
<keyword evidence="5" id="KW-0862">Zinc</keyword>
<dbReference type="FunFam" id="3.30.160.60:FF:000295">
    <property type="entry name" value="zinc finger protein 19"/>
    <property type="match status" value="1"/>
</dbReference>
<dbReference type="InterPro" id="IPR038269">
    <property type="entry name" value="SCAN_sf"/>
</dbReference>
<dbReference type="PANTHER" id="PTHR23235">
    <property type="entry name" value="KRUEPPEL-LIKE TRANSCRIPTION FACTOR"/>
    <property type="match status" value="1"/>
</dbReference>
<dbReference type="FunFam" id="3.30.160.60:FF:000690">
    <property type="entry name" value="Zinc finger protein 354C"/>
    <property type="match status" value="1"/>
</dbReference>
<dbReference type="InterPro" id="IPR003309">
    <property type="entry name" value="SCAN_dom"/>
</dbReference>
<feature type="domain" description="C2H2-type" evidence="9">
    <location>
        <begin position="507"/>
        <end position="534"/>
    </location>
</feature>
<evidence type="ECO:0000313" key="12">
    <source>
        <dbReference type="RefSeq" id="XP_054828135.1"/>
    </source>
</evidence>
<reference evidence="12" key="1">
    <citation type="submission" date="2025-08" db="UniProtKB">
        <authorList>
            <consortium name="RefSeq"/>
        </authorList>
    </citation>
    <scope>IDENTIFICATION</scope>
    <source>
        <tissue evidence="12">Blood</tissue>
    </source>
</reference>
<evidence type="ECO:0000256" key="5">
    <source>
        <dbReference type="ARBA" id="ARBA00022833"/>
    </source>
</evidence>
<sequence>MKMEKQGSCAQEEATGRTGEAPWTLQDVVGCSPRMDLAEDRKPTEERQSGSIGESSRKATLLQVKEEPEEGMAHHWEAQWQGFLKTVEPPPSFPQRPGNPSPWSDAKAFLASFEQVAEACHWPTDEWVARLLPALSGEAEVAFSKLEVRDREDYGKVKAAILRGDAISRERNRQHFRRFCYREAEGPRAVYSQLQALCCRWLKVERHTKEQILELLILEQFLAVLPSEIQSWVRECGPETCSQAVALAEDFLLGQQATERDKNQVALEKAAVHFSEEAHPPSDLEPQQVHPGAKQEGDGESSLLGKGWTTAHEREQYGLEDPEPVGPCQMSLWKAEETVARCHEQENVSVGQERLEGPQGAQLCHETQPSDPYGGDYETLVITTVQSGIDAAGKKRKACKAYGKSSSQNPGVLHSHRAGGKAHKCFVCGKCFLSSSKLIIHQRTHTGEKPYECSDCGKTFRSSSVLYRHQRIHTGEKPHGCPVCGRRFSSNSNLNRHQRIHTGEKPFECSDCGKSFIQRANLNKHHKIHTVDGGSGESFSMS</sequence>
<feature type="compositionally biased region" description="Basic and acidic residues" evidence="8">
    <location>
        <begin position="36"/>
        <end position="48"/>
    </location>
</feature>
<dbReference type="AlphaFoldDB" id="A0AA97IZ42"/>
<dbReference type="GO" id="GO:0000981">
    <property type="term" value="F:DNA-binding transcription factor activity, RNA polymerase II-specific"/>
    <property type="evidence" value="ECO:0007669"/>
    <property type="project" value="TreeGrafter"/>
</dbReference>
<dbReference type="PROSITE" id="PS50157">
    <property type="entry name" value="ZINC_FINGER_C2H2_2"/>
    <property type="match status" value="4"/>
</dbReference>
<dbReference type="InterPro" id="IPR013087">
    <property type="entry name" value="Znf_C2H2_type"/>
</dbReference>
<feature type="domain" description="C2H2-type" evidence="9">
    <location>
        <begin position="451"/>
        <end position="478"/>
    </location>
</feature>
<dbReference type="GeneID" id="129324769"/>
<evidence type="ECO:0000256" key="6">
    <source>
        <dbReference type="ARBA" id="ARBA00023242"/>
    </source>
</evidence>
<dbReference type="GO" id="GO:0000978">
    <property type="term" value="F:RNA polymerase II cis-regulatory region sequence-specific DNA binding"/>
    <property type="evidence" value="ECO:0007669"/>
    <property type="project" value="TreeGrafter"/>
</dbReference>
<accession>A0AA97IZ42</accession>
<dbReference type="Gene3D" id="3.30.160.60">
    <property type="entry name" value="Classic Zinc Finger"/>
    <property type="match status" value="4"/>
</dbReference>
<dbReference type="Pfam" id="PF02023">
    <property type="entry name" value="SCAN"/>
    <property type="match status" value="1"/>
</dbReference>
<keyword evidence="4 7" id="KW-0863">Zinc-finger</keyword>
<evidence type="ECO:0000259" key="10">
    <source>
        <dbReference type="PROSITE" id="PS50804"/>
    </source>
</evidence>
<comment type="subcellular location">
    <subcellularLocation>
        <location evidence="1">Nucleus</location>
    </subcellularLocation>
</comment>
<dbReference type="SUPFAM" id="SSF47353">
    <property type="entry name" value="Retrovirus capsid dimerization domain-like"/>
    <property type="match status" value="1"/>
</dbReference>
<feature type="domain" description="SCAN box" evidence="10">
    <location>
        <begin position="173"/>
        <end position="251"/>
    </location>
</feature>
<dbReference type="PROSITE" id="PS50804">
    <property type="entry name" value="SCAN_BOX"/>
    <property type="match status" value="1"/>
</dbReference>
<evidence type="ECO:0000256" key="1">
    <source>
        <dbReference type="ARBA" id="ARBA00004123"/>
    </source>
</evidence>
<evidence type="ECO:0000313" key="11">
    <source>
        <dbReference type="Proteomes" id="UP001190640"/>
    </source>
</evidence>
<dbReference type="Proteomes" id="UP001190640">
    <property type="component" value="Chromosome 2"/>
</dbReference>
<dbReference type="PROSITE" id="PS00028">
    <property type="entry name" value="ZINC_FINGER_C2H2_1"/>
    <property type="match status" value="4"/>
</dbReference>
<gene>
    <name evidence="12" type="primary">LOC129324769</name>
</gene>
<dbReference type="FunFam" id="1.10.4020.10:FF:000001">
    <property type="entry name" value="zinc finger protein 263 isoform X1"/>
    <property type="match status" value="1"/>
</dbReference>
<dbReference type="Gene3D" id="1.10.4020.10">
    <property type="entry name" value="DNA breaking-rejoining enzymes"/>
    <property type="match status" value="1"/>
</dbReference>
<dbReference type="SMART" id="SM00431">
    <property type="entry name" value="SCAN"/>
    <property type="match status" value="1"/>
</dbReference>
<dbReference type="RefSeq" id="XP_054828135.1">
    <property type="nucleotide sequence ID" value="XM_054972160.1"/>
</dbReference>
<dbReference type="Pfam" id="PF13465">
    <property type="entry name" value="zf-H2C2_2"/>
    <property type="match status" value="1"/>
</dbReference>
<evidence type="ECO:0000256" key="8">
    <source>
        <dbReference type="SAM" id="MobiDB-lite"/>
    </source>
</evidence>
<evidence type="ECO:0000259" key="9">
    <source>
        <dbReference type="PROSITE" id="PS50157"/>
    </source>
</evidence>
<dbReference type="KEGG" id="emc:129324769"/>
<dbReference type="FunFam" id="3.30.160.60:FF:000478">
    <property type="entry name" value="Zinc finger protein 133"/>
    <property type="match status" value="1"/>
</dbReference>
<dbReference type="SMART" id="SM00355">
    <property type="entry name" value="ZnF_C2H2"/>
    <property type="match status" value="4"/>
</dbReference>
<feature type="domain" description="C2H2-type" evidence="9">
    <location>
        <begin position="423"/>
        <end position="450"/>
    </location>
</feature>
<keyword evidence="6" id="KW-0539">Nucleus</keyword>
<keyword evidence="11" id="KW-1185">Reference proteome</keyword>
<dbReference type="CDD" id="cd07936">
    <property type="entry name" value="SCAN"/>
    <property type="match status" value="1"/>
</dbReference>
<dbReference type="InterPro" id="IPR036236">
    <property type="entry name" value="Znf_C2H2_sf"/>
</dbReference>
<name>A0AA97IZ42_EUBMA</name>
<dbReference type="GO" id="GO:0005634">
    <property type="term" value="C:nucleus"/>
    <property type="evidence" value="ECO:0007669"/>
    <property type="project" value="UniProtKB-SubCell"/>
</dbReference>
<protein>
    <submittedName>
        <fullName evidence="12">Zinc finger and SCAN domain-containing protein 23-like</fullName>
    </submittedName>
</protein>
<dbReference type="GO" id="GO:0008270">
    <property type="term" value="F:zinc ion binding"/>
    <property type="evidence" value="ECO:0007669"/>
    <property type="project" value="UniProtKB-KW"/>
</dbReference>
<dbReference type="FunFam" id="3.30.160.60:FF:001270">
    <property type="entry name" value="zinc finger protein 583 isoform X1"/>
    <property type="match status" value="1"/>
</dbReference>
<evidence type="ECO:0000256" key="3">
    <source>
        <dbReference type="ARBA" id="ARBA00022737"/>
    </source>
</evidence>
<evidence type="ECO:0000256" key="2">
    <source>
        <dbReference type="ARBA" id="ARBA00022723"/>
    </source>
</evidence>
<evidence type="ECO:0000256" key="7">
    <source>
        <dbReference type="PROSITE-ProRule" id="PRU00042"/>
    </source>
</evidence>
<keyword evidence="2" id="KW-0479">Metal-binding</keyword>
<proteinExistence type="predicted"/>
<feature type="domain" description="C2H2-type" evidence="9">
    <location>
        <begin position="479"/>
        <end position="506"/>
    </location>
</feature>
<evidence type="ECO:0000256" key="4">
    <source>
        <dbReference type="ARBA" id="ARBA00022771"/>
    </source>
</evidence>
<dbReference type="PANTHER" id="PTHR23235:SF178">
    <property type="entry name" value="C2H2-TYPE DOMAIN-CONTAINING PROTEIN-RELATED"/>
    <property type="match status" value="1"/>
</dbReference>
<keyword evidence="3" id="KW-0677">Repeat</keyword>
<dbReference type="SUPFAM" id="SSF57667">
    <property type="entry name" value="beta-beta-alpha zinc fingers"/>
    <property type="match status" value="2"/>
</dbReference>
<feature type="region of interest" description="Disordered" evidence="8">
    <location>
        <begin position="1"/>
        <end position="60"/>
    </location>
</feature>